<keyword evidence="3" id="KW-1185">Reference proteome</keyword>
<dbReference type="Proteomes" id="UP001486565">
    <property type="component" value="Chromosome"/>
</dbReference>
<gene>
    <name evidence="2" type="ORF">QBE51_05870</name>
</gene>
<dbReference type="InterPro" id="IPR025330">
    <property type="entry name" value="DUF4236"/>
</dbReference>
<proteinExistence type="predicted"/>
<evidence type="ECO:0000313" key="2">
    <source>
        <dbReference type="EMBL" id="WZL71050.1"/>
    </source>
</evidence>
<sequence length="367" mass="41496">MGLRMRKSIKLGKGVRLNLGKKGTSLSFGTKGLRYSIHSSGRRTSSIGIPGTGISYVTSSGGSKRKYSSSAYNKRQQIQSQKAQQIKDERQRNALLVEEYNNLIEVLRGIHKECDEAVDWHQIYSLNGPFNPQGIGPKQAKAIEALEKYKPNFLQKLIKSLREKKELELKNSIEKAAKEDREDYVEWKKLHGLAERIIAGDIDAYLEVIEEMNPLDDLLEFGSDFEFGMNDPNTLEVEIKVKSETIVPNFSLTLTQTGKLSKKALSKTAYYEIVQDYVCSCAIRIARDIFALLPVSIVIVHAVDNILNTETGHNEEKTILSVVFNKEVLNRLNFESIDPSDALNNFKHNMKFVKTKGFSPVERISRH</sequence>
<organism evidence="2 3">
    <name type="scientific">Defluviitalea saccharophila</name>
    <dbReference type="NCBI Taxonomy" id="879970"/>
    <lineage>
        <taxon>Bacteria</taxon>
        <taxon>Bacillati</taxon>
        <taxon>Bacillota</taxon>
        <taxon>Clostridia</taxon>
        <taxon>Lachnospirales</taxon>
        <taxon>Defluviitaleaceae</taxon>
        <taxon>Defluviitalea</taxon>
    </lineage>
</organism>
<feature type="domain" description="DUF4236" evidence="1">
    <location>
        <begin position="3"/>
        <end position="56"/>
    </location>
</feature>
<accession>A0ABZ2Y6S3</accession>
<dbReference type="EMBL" id="CP121687">
    <property type="protein sequence ID" value="WZL71050.1"/>
    <property type="molecule type" value="Genomic_DNA"/>
</dbReference>
<dbReference type="RefSeq" id="WP_341878014.1">
    <property type="nucleotide sequence ID" value="NZ_CP121687.1"/>
</dbReference>
<evidence type="ECO:0000259" key="1">
    <source>
        <dbReference type="Pfam" id="PF14020"/>
    </source>
</evidence>
<evidence type="ECO:0000313" key="3">
    <source>
        <dbReference type="Proteomes" id="UP001486565"/>
    </source>
</evidence>
<reference evidence="2 3" key="1">
    <citation type="submission" date="2023-03" db="EMBL/GenBank/DDBJ databases">
        <title>Novel Species.</title>
        <authorList>
            <person name="Ma S."/>
        </authorList>
    </citation>
    <scope>NUCLEOTIDE SEQUENCE [LARGE SCALE GENOMIC DNA]</scope>
    <source>
        <strain evidence="2 3">LIND6LT2</strain>
    </source>
</reference>
<dbReference type="Pfam" id="PF14020">
    <property type="entry name" value="DUF4236"/>
    <property type="match status" value="1"/>
</dbReference>
<name>A0ABZ2Y6S3_9FIRM</name>
<protein>
    <submittedName>
        <fullName evidence="2">DUF4236 domain-containing protein</fullName>
    </submittedName>
</protein>